<dbReference type="Gene3D" id="2.130.10.10">
    <property type="entry name" value="YVTN repeat-like/Quinoprotein amine dehydrogenase"/>
    <property type="match status" value="1"/>
</dbReference>
<dbReference type="InterPro" id="IPR036322">
    <property type="entry name" value="WD40_repeat_dom_sf"/>
</dbReference>
<dbReference type="SMART" id="SM00320">
    <property type="entry name" value="WD40"/>
    <property type="match status" value="4"/>
</dbReference>
<evidence type="ECO:0000256" key="2">
    <source>
        <dbReference type="ARBA" id="ARBA00022574"/>
    </source>
</evidence>
<dbReference type="InterPro" id="IPR015943">
    <property type="entry name" value="WD40/YVTN_repeat-like_dom_sf"/>
</dbReference>
<feature type="repeat" description="WD" evidence="6">
    <location>
        <begin position="206"/>
        <end position="228"/>
    </location>
</feature>
<dbReference type="HOGENOM" id="CLU_025586_0_0_1"/>
<sequence>MPPTKTNTGVSDSGAFELPRLRVSFGLETDTRYLKAKEDSVAEFFDIKFCPYQPLNQSPVFAAISKKHVIICKLSKERDNPSPCEIINVIRDNDDAALNCCCTWSKDKQTGMPLLCVAGKDCKVKVYDITRGVVASCLVGHGGEINDLATSPDDPSIIASASDDTTVRIWSLDRVHSKQPCLYLLGGEGHCAGLLSVSRLTSKEQAFHDSGRYVLSAGHDGVINLWTLPDLPNEPLFRPNELHYSHFSTSEIHSALVDCVAFYGDKILSRACHDEVIVLWGIEGFSSRDPPPPQSTAPTAYDPSRLTRSAFSPSISPAGPVFYTRILEFDTPGCGPQFFMRFRLHCVPDQNQVLAFCNANGRIFFWDFERLRAYHDFTDSIANAQNAGCEGPGRPSWLQLSHPRRAGTGHPPGKPTDSNGPEVGAMSRSTLRTNESEAKAPKALVAVGAYSTDTVLSWESKYNIDSPHRPLKAHKVEAFGMSSFVGRQGEESHPMVELIFEAIRVEDVVQPIIDRDVTQTCAMGNDV</sequence>
<feature type="region of interest" description="Disordered" evidence="7">
    <location>
        <begin position="388"/>
        <end position="437"/>
    </location>
</feature>
<evidence type="ECO:0000313" key="8">
    <source>
        <dbReference type="EMBL" id="KEZ40973.1"/>
    </source>
</evidence>
<dbReference type="Pfam" id="PF00400">
    <property type="entry name" value="WD40"/>
    <property type="match status" value="3"/>
</dbReference>
<proteinExistence type="inferred from homology"/>
<keyword evidence="5" id="KW-0804">Transcription</keyword>
<dbReference type="RefSeq" id="XP_016640772.1">
    <property type="nucleotide sequence ID" value="XM_016788945.1"/>
</dbReference>
<dbReference type="AlphaFoldDB" id="A0A084G0W1"/>
<protein>
    <submittedName>
        <fullName evidence="8">Uncharacterized protein</fullName>
    </submittedName>
</protein>
<keyword evidence="2 6" id="KW-0853">WD repeat</keyword>
<dbReference type="PANTHER" id="PTHR10253">
    <property type="entry name" value="POLYCOMB PROTEIN"/>
    <property type="match status" value="1"/>
</dbReference>
<evidence type="ECO:0000256" key="7">
    <source>
        <dbReference type="SAM" id="MobiDB-lite"/>
    </source>
</evidence>
<dbReference type="InterPro" id="IPR001680">
    <property type="entry name" value="WD40_rpt"/>
</dbReference>
<dbReference type="OrthoDB" id="7318948at2759"/>
<dbReference type="Proteomes" id="UP000028545">
    <property type="component" value="Unassembled WGS sequence"/>
</dbReference>
<organism evidence="8 9">
    <name type="scientific">Pseudallescheria apiosperma</name>
    <name type="common">Scedosporium apiospermum</name>
    <dbReference type="NCBI Taxonomy" id="563466"/>
    <lineage>
        <taxon>Eukaryota</taxon>
        <taxon>Fungi</taxon>
        <taxon>Dikarya</taxon>
        <taxon>Ascomycota</taxon>
        <taxon>Pezizomycotina</taxon>
        <taxon>Sordariomycetes</taxon>
        <taxon>Hypocreomycetidae</taxon>
        <taxon>Microascales</taxon>
        <taxon>Microascaceae</taxon>
        <taxon>Scedosporium</taxon>
    </lineage>
</organism>
<dbReference type="VEuPathDB" id="FungiDB:SAPIO_CDS6992"/>
<gene>
    <name evidence="8" type="ORF">SAPIO_CDS6992</name>
</gene>
<dbReference type="KEGG" id="sapo:SAPIO_CDS6992"/>
<keyword evidence="4" id="KW-0805">Transcription regulation</keyword>
<name>A0A084G0W1_PSEDA</name>
<dbReference type="SUPFAM" id="SSF50978">
    <property type="entry name" value="WD40 repeat-like"/>
    <property type="match status" value="1"/>
</dbReference>
<evidence type="ECO:0000256" key="6">
    <source>
        <dbReference type="PROSITE-ProRule" id="PRU00221"/>
    </source>
</evidence>
<feature type="repeat" description="WD" evidence="6">
    <location>
        <begin position="138"/>
        <end position="173"/>
    </location>
</feature>
<reference evidence="8 9" key="1">
    <citation type="journal article" date="2014" name="Genome Announc.">
        <title>Draft genome sequence of the pathogenic fungus Scedosporium apiospermum.</title>
        <authorList>
            <person name="Vandeputte P."/>
            <person name="Ghamrawi S."/>
            <person name="Rechenmann M."/>
            <person name="Iltis A."/>
            <person name="Giraud S."/>
            <person name="Fleury M."/>
            <person name="Thornton C."/>
            <person name="Delhaes L."/>
            <person name="Meyer W."/>
            <person name="Papon N."/>
            <person name="Bouchara J.P."/>
        </authorList>
    </citation>
    <scope>NUCLEOTIDE SEQUENCE [LARGE SCALE GENOMIC DNA]</scope>
    <source>
        <strain evidence="8 9">IHEM 14462</strain>
    </source>
</reference>
<keyword evidence="3" id="KW-0677">Repeat</keyword>
<dbReference type="EMBL" id="JOWA01000110">
    <property type="protein sequence ID" value="KEZ40973.1"/>
    <property type="molecule type" value="Genomic_DNA"/>
</dbReference>
<evidence type="ECO:0000256" key="1">
    <source>
        <dbReference type="ARBA" id="ARBA00008075"/>
    </source>
</evidence>
<evidence type="ECO:0000256" key="4">
    <source>
        <dbReference type="ARBA" id="ARBA00023015"/>
    </source>
</evidence>
<dbReference type="GeneID" id="27726064"/>
<dbReference type="InterPro" id="IPR051243">
    <property type="entry name" value="PcG_WD-repeat"/>
</dbReference>
<evidence type="ECO:0000256" key="5">
    <source>
        <dbReference type="ARBA" id="ARBA00023163"/>
    </source>
</evidence>
<comment type="similarity">
    <text evidence="1">Belongs to the WD repeat ESC family.</text>
</comment>
<dbReference type="OMA" id="GRQVAWS"/>
<keyword evidence="9" id="KW-1185">Reference proteome</keyword>
<evidence type="ECO:0000256" key="3">
    <source>
        <dbReference type="ARBA" id="ARBA00022737"/>
    </source>
</evidence>
<evidence type="ECO:0000313" key="9">
    <source>
        <dbReference type="Proteomes" id="UP000028545"/>
    </source>
</evidence>
<accession>A0A084G0W1</accession>
<dbReference type="PROSITE" id="PS50082">
    <property type="entry name" value="WD_REPEATS_2"/>
    <property type="match status" value="2"/>
</dbReference>
<dbReference type="PROSITE" id="PS50294">
    <property type="entry name" value="WD_REPEATS_REGION"/>
    <property type="match status" value="1"/>
</dbReference>
<comment type="caution">
    <text evidence="8">The sequence shown here is derived from an EMBL/GenBank/DDBJ whole genome shotgun (WGS) entry which is preliminary data.</text>
</comment>